<dbReference type="InterPro" id="IPR039399">
    <property type="entry name" value="Deltex_C_sf"/>
</dbReference>
<dbReference type="Pfam" id="PF18102">
    <property type="entry name" value="DTC"/>
    <property type="match status" value="1"/>
</dbReference>
<accession>A0A9P0F570</accession>
<dbReference type="InterPro" id="IPR039396">
    <property type="entry name" value="Deltex_C"/>
</dbReference>
<dbReference type="InterPro" id="IPR018123">
    <property type="entry name" value="WWE-dom_subgr"/>
</dbReference>
<protein>
    <recommendedName>
        <fullName evidence="11">E3 ubiquitin-protein ligase</fullName>
        <ecNumber evidence="11">2.3.2.27</ecNumber>
    </recommendedName>
</protein>
<dbReference type="GO" id="GO:0061630">
    <property type="term" value="F:ubiquitin protein ligase activity"/>
    <property type="evidence" value="ECO:0007669"/>
    <property type="project" value="UniProtKB-UniRule"/>
</dbReference>
<evidence type="ECO:0000256" key="1">
    <source>
        <dbReference type="ARBA" id="ARBA00000900"/>
    </source>
</evidence>
<dbReference type="KEGG" id="btab:109036665"/>
<dbReference type="Proteomes" id="UP001152759">
    <property type="component" value="Chromosome 5"/>
</dbReference>
<evidence type="ECO:0000256" key="9">
    <source>
        <dbReference type="ARBA" id="ARBA00022976"/>
    </source>
</evidence>
<dbReference type="PROSITE" id="PS50918">
    <property type="entry name" value="WWE"/>
    <property type="match status" value="2"/>
</dbReference>
<evidence type="ECO:0000256" key="12">
    <source>
        <dbReference type="SAM" id="MobiDB-lite"/>
    </source>
</evidence>
<dbReference type="SMART" id="SM00184">
    <property type="entry name" value="RING"/>
    <property type="match status" value="1"/>
</dbReference>
<evidence type="ECO:0000313" key="16">
    <source>
        <dbReference type="Proteomes" id="UP001152759"/>
    </source>
</evidence>
<keyword evidence="11" id="KW-0963">Cytoplasm</keyword>
<keyword evidence="6" id="KW-0677">Repeat</keyword>
<comment type="catalytic activity">
    <reaction evidence="1 11">
        <text>S-ubiquitinyl-[E2 ubiquitin-conjugating enzyme]-L-cysteine + [acceptor protein]-L-lysine = [E2 ubiquitin-conjugating enzyme]-L-cysteine + N(6)-ubiquitinyl-[acceptor protein]-L-lysine.</text>
        <dbReference type="EC" id="2.3.2.27"/>
    </reaction>
</comment>
<dbReference type="OrthoDB" id="2449614at2759"/>
<evidence type="ECO:0000256" key="4">
    <source>
        <dbReference type="ARBA" id="ARBA00022679"/>
    </source>
</evidence>
<sequence length="542" mass="61320">MAGHAVVVWEWENRQGRWRPYSPEVSQLLERAHCKKLTRVILSDADPNLEFYYINLRTKQQCSEEDGTVYNVKRTFYPPDSPAGKGAKWEWEGDITNEWHTYDMEAQCLIEQAWASGEQTIDFSKTYLGFPYKLNFCNLTQVRNTTGYVRNIRRTQQAPYPLVKMQPEEACLMASQRIYQHPNTSSCLPDGAVKKHPNLFSSTHKKHLKKSKLPADASHSHSNNIARTILNNLNIFSHKGSVSEPSPPASDSSVLDADSSSTKSGRRPSVDTVSTYLSHESEFRTSRADLLDVSASSDDVFEIRSRQGTPRKGAIVGIDAASECISQYVEVVERRIEEACPICLVSLTQAPDISSANIVVSLVRCRHCMHLDCLNELLSTQPNARQWLYIQCPICMTIYGEKRGNQPPGTMEWVTLSTSLPGFPQARTIQITYHIASGIQTAEHPNPGRPYYAVGFPRVCYLPDTEKGRLVLRLLSIAFKRRLIFTVGRSVTTGREDVVTWNDIHHKIRLDGHPDPGYLDRCLEELAAHGVFDYNQIYQELQ</sequence>
<dbReference type="Gene3D" id="3.30.40.10">
    <property type="entry name" value="Zinc/RING finger domain, C3HC4 (zinc finger)"/>
    <property type="match status" value="1"/>
</dbReference>
<gene>
    <name evidence="15" type="ORF">BEMITA_LOCUS8922</name>
</gene>
<keyword evidence="5 11" id="KW-0479">Metal-binding</keyword>
<feature type="compositionally biased region" description="Low complexity" evidence="12">
    <location>
        <begin position="249"/>
        <end position="261"/>
    </location>
</feature>
<dbReference type="SUPFAM" id="SSF117839">
    <property type="entry name" value="WWE domain"/>
    <property type="match status" value="2"/>
</dbReference>
<dbReference type="SMART" id="SM00678">
    <property type="entry name" value="WWE"/>
    <property type="match status" value="2"/>
</dbReference>
<dbReference type="Gene3D" id="3.30.390.130">
    <property type="match status" value="1"/>
</dbReference>
<dbReference type="PANTHER" id="PTHR12622">
    <property type="entry name" value="DELTEX-RELATED"/>
    <property type="match status" value="1"/>
</dbReference>
<evidence type="ECO:0000256" key="6">
    <source>
        <dbReference type="ARBA" id="ARBA00022737"/>
    </source>
</evidence>
<dbReference type="AlphaFoldDB" id="A0A9P0F570"/>
<organism evidence="15 16">
    <name type="scientific">Bemisia tabaci</name>
    <name type="common">Sweetpotato whitefly</name>
    <name type="synonym">Aleurodes tabaci</name>
    <dbReference type="NCBI Taxonomy" id="7038"/>
    <lineage>
        <taxon>Eukaryota</taxon>
        <taxon>Metazoa</taxon>
        <taxon>Ecdysozoa</taxon>
        <taxon>Arthropoda</taxon>
        <taxon>Hexapoda</taxon>
        <taxon>Insecta</taxon>
        <taxon>Pterygota</taxon>
        <taxon>Neoptera</taxon>
        <taxon>Paraneoptera</taxon>
        <taxon>Hemiptera</taxon>
        <taxon>Sternorrhyncha</taxon>
        <taxon>Aleyrodoidea</taxon>
        <taxon>Aleyrodidae</taxon>
        <taxon>Aleyrodinae</taxon>
        <taxon>Bemisia</taxon>
    </lineage>
</organism>
<dbReference type="GO" id="GO:0007219">
    <property type="term" value="P:Notch signaling pathway"/>
    <property type="evidence" value="ECO:0007669"/>
    <property type="project" value="UniProtKB-KW"/>
</dbReference>
<feature type="compositionally biased region" description="Basic residues" evidence="12">
    <location>
        <begin position="203"/>
        <end position="212"/>
    </location>
</feature>
<name>A0A9P0F570_BEMTA</name>
<dbReference type="Gene3D" id="3.30.720.50">
    <property type="match status" value="2"/>
</dbReference>
<proteinExistence type="inferred from homology"/>
<evidence type="ECO:0000256" key="8">
    <source>
        <dbReference type="ARBA" id="ARBA00022833"/>
    </source>
</evidence>
<feature type="domain" description="WWE" evidence="14">
    <location>
        <begin position="1"/>
        <end position="74"/>
    </location>
</feature>
<evidence type="ECO:0000256" key="2">
    <source>
        <dbReference type="ARBA" id="ARBA00004906"/>
    </source>
</evidence>
<dbReference type="EMBL" id="OU963866">
    <property type="protein sequence ID" value="CAH0390178.1"/>
    <property type="molecule type" value="Genomic_DNA"/>
</dbReference>
<keyword evidence="7 10" id="KW-0863">Zinc-finger</keyword>
<keyword evidence="9" id="KW-0914">Notch signaling pathway</keyword>
<comment type="pathway">
    <text evidence="2 11">Protein modification; protein ubiquitination.</text>
</comment>
<dbReference type="GO" id="GO:0016567">
    <property type="term" value="P:protein ubiquitination"/>
    <property type="evidence" value="ECO:0007669"/>
    <property type="project" value="UniProtKB-UniRule"/>
</dbReference>
<feature type="domain" description="RING-type" evidence="13">
    <location>
        <begin position="340"/>
        <end position="395"/>
    </location>
</feature>
<evidence type="ECO:0000256" key="7">
    <source>
        <dbReference type="ARBA" id="ARBA00022771"/>
    </source>
</evidence>
<dbReference type="PROSITE" id="PS50089">
    <property type="entry name" value="ZF_RING_2"/>
    <property type="match status" value="1"/>
</dbReference>
<dbReference type="Pfam" id="PF02825">
    <property type="entry name" value="WWE"/>
    <property type="match status" value="2"/>
</dbReference>
<dbReference type="SUPFAM" id="SSF57850">
    <property type="entry name" value="RING/U-box"/>
    <property type="match status" value="1"/>
</dbReference>
<keyword evidence="4 11" id="KW-0808">Transferase</keyword>
<evidence type="ECO:0000256" key="3">
    <source>
        <dbReference type="ARBA" id="ARBA00009413"/>
    </source>
</evidence>
<dbReference type="InterPro" id="IPR004170">
    <property type="entry name" value="WWE_dom"/>
</dbReference>
<dbReference type="InterPro" id="IPR001841">
    <property type="entry name" value="Znf_RING"/>
</dbReference>
<dbReference type="InterPro" id="IPR037197">
    <property type="entry name" value="WWE_dom_sf"/>
</dbReference>
<dbReference type="InterPro" id="IPR039398">
    <property type="entry name" value="Deltex_fam"/>
</dbReference>
<comment type="similarity">
    <text evidence="3 11">Belongs to the Deltex family.</text>
</comment>
<dbReference type="GO" id="GO:0005737">
    <property type="term" value="C:cytoplasm"/>
    <property type="evidence" value="ECO:0007669"/>
    <property type="project" value="UniProtKB-SubCell"/>
</dbReference>
<dbReference type="EC" id="2.3.2.27" evidence="11"/>
<evidence type="ECO:0000313" key="15">
    <source>
        <dbReference type="EMBL" id="CAH0390178.1"/>
    </source>
</evidence>
<evidence type="ECO:0000259" key="14">
    <source>
        <dbReference type="PROSITE" id="PS50918"/>
    </source>
</evidence>
<evidence type="ECO:0000256" key="5">
    <source>
        <dbReference type="ARBA" id="ARBA00022723"/>
    </source>
</evidence>
<feature type="region of interest" description="Disordered" evidence="12">
    <location>
        <begin position="203"/>
        <end position="222"/>
    </location>
</feature>
<evidence type="ECO:0000259" key="13">
    <source>
        <dbReference type="PROSITE" id="PS50089"/>
    </source>
</evidence>
<feature type="domain" description="WWE" evidence="14">
    <location>
        <begin position="75"/>
        <end position="154"/>
    </location>
</feature>
<evidence type="ECO:0000256" key="11">
    <source>
        <dbReference type="RuleBase" id="RU367105"/>
    </source>
</evidence>
<reference evidence="15" key="1">
    <citation type="submission" date="2021-12" db="EMBL/GenBank/DDBJ databases">
        <authorList>
            <person name="King R."/>
        </authorList>
    </citation>
    <scope>NUCLEOTIDE SEQUENCE</scope>
</reference>
<evidence type="ECO:0000256" key="10">
    <source>
        <dbReference type="PROSITE-ProRule" id="PRU00175"/>
    </source>
</evidence>
<dbReference type="GO" id="GO:0008270">
    <property type="term" value="F:zinc ion binding"/>
    <property type="evidence" value="ECO:0007669"/>
    <property type="project" value="UniProtKB-KW"/>
</dbReference>
<dbReference type="CDD" id="cd09633">
    <property type="entry name" value="Deltex_C"/>
    <property type="match status" value="1"/>
</dbReference>
<feature type="region of interest" description="Disordered" evidence="12">
    <location>
        <begin position="240"/>
        <end position="273"/>
    </location>
</feature>
<keyword evidence="16" id="KW-1185">Reference proteome</keyword>
<comment type="subcellular location">
    <subcellularLocation>
        <location evidence="11">Cytoplasm</location>
    </subcellularLocation>
</comment>
<dbReference type="InterPro" id="IPR013083">
    <property type="entry name" value="Znf_RING/FYVE/PHD"/>
</dbReference>
<keyword evidence="8 11" id="KW-0862">Zinc</keyword>